<feature type="compositionally biased region" description="Basic and acidic residues" evidence="1">
    <location>
        <begin position="511"/>
        <end position="533"/>
    </location>
</feature>
<sequence>MQSAAGQVASSFLPPLLRPPVPETLLFLDSPEYELPVSFRRATAEAAELLQSWEALWGLLCKHGQDAKVMNCPRVSRPFSDSTNHVSLALQVAQETLPATSAVPPQDRNEDQGGEDGETVPEGEGNSRPPCDSKERKEAATHRGGGTRPSEPRADAPGGEETAEEKETVDRLCQSLLRRMAFCLSQRDGRQQATQRESARNCQGRDVTFERDLPMLCSACLLIPSPVARLQTATPCSDSSSAPLFSSLSPSLSPLSPLSSCSPSHHSHSRCLSSSSVSPFEPSGRQLFQLSVVFCRLDGFFSAADTAATAAADSVQKLWSESCTALASTVSSLRHAASLSSSGVASSAFQEHSGLSAGRAKTFRGPECLGAKLLHQALANGVSLPLRSFTVRQAVEREASAEMDSEDREIQKGEERPDACNADRSVSVSKDDRAETSTQNTVAEKRRACASHEDGGRGVVFLEKKQRVGPPSVCCYLRGLENLTRAQWRQTKAVLSSVLADAAACARVVDRRREGGHSRREDFAGSRRREEAKALNGDGDADGEERPEHSERPERGETPKHKIEAEPHLTEAAQRGGCASSQKCGKQGLENKSDVRTAGEEETATGRSEERCRKEEGRNTVRVLIVLGWDTSKDERCSDDGGSELGARDAGGGGGRWGRQRAKRRQDIEAWVHAANQHCGSTVRVHFFVNRVRGGGRRRHVEGLDSFAEDGKEAEVEQGANRSKEAERWKARDSLVNQETDKPDETSSVSAVSSVDDGQTDALCGNGKSTKEREGGLPDLEKRPHRPDLDEKPPAANGDVLQDRSALLLSLLRDGNQCIKQQRQTMLFLGGDDFFPAPPVGVSSFGSPQLSSSLGALRTDLLGQFARQLEDLVYVPLLLRSRLSAASWGSEKAAASPYDCTRGIRGSQVHGSVPETQKKTKLLRDCNSLYRDSRGFLPPPPRLLIHSCLCSKRRRPEVKSSSLLPASAAPRSSSRRAQSSASSQDAAHPVSASPYPAPSVTRPSTENLSPQTLIQLVGEKYSACIQTFLLPLSAIASPYVGQTEAKLRRLLRVAANASPSVLVLLGIDQLGRKRDRGGRREEGEQRGARERELVGGASDATQTSAEASSQARWPTEMTGKRECGYGLSPGNRRETGSDTDRASVMLAEDGASGREGKRTEEAYCDASVDADERERKGARGRREGGRANSFQRRLLATLLVALDEVEDRRRRHEQLQREEAEDDDTEVAETGGQWGLDSGRESVGTRRREFAAAAAGMAIIGVASGTPDTLDEAVVRAGRLDNWLSWC</sequence>
<organism evidence="2">
    <name type="scientific">Toxoplasma gondii (strain ATCC 50861 / VEG)</name>
    <dbReference type="NCBI Taxonomy" id="432359"/>
    <lineage>
        <taxon>Eukaryota</taxon>
        <taxon>Sar</taxon>
        <taxon>Alveolata</taxon>
        <taxon>Apicomplexa</taxon>
        <taxon>Conoidasida</taxon>
        <taxon>Coccidia</taxon>
        <taxon>Eucoccidiorida</taxon>
        <taxon>Eimeriorina</taxon>
        <taxon>Sarcocystidae</taxon>
        <taxon>Toxoplasma</taxon>
    </lineage>
</organism>
<feature type="compositionally biased region" description="Basic and acidic residues" evidence="1">
    <location>
        <begin position="408"/>
        <end position="418"/>
    </location>
</feature>
<feature type="compositionally biased region" description="Basic and acidic residues" evidence="1">
    <location>
        <begin position="769"/>
        <end position="793"/>
    </location>
</feature>
<feature type="region of interest" description="Disordered" evidence="1">
    <location>
        <begin position="1073"/>
        <end position="1187"/>
    </location>
</feature>
<feature type="compositionally biased region" description="Basic and acidic residues" evidence="1">
    <location>
        <begin position="1170"/>
        <end position="1185"/>
    </location>
</feature>
<protein>
    <submittedName>
        <fullName evidence="2">RNA pseudouridylate synthase, putative</fullName>
    </submittedName>
</protein>
<feature type="compositionally biased region" description="Basic and acidic residues" evidence="1">
    <location>
        <begin position="1078"/>
        <end position="1093"/>
    </location>
</feature>
<proteinExistence type="predicted"/>
<feature type="region of interest" description="Disordered" evidence="1">
    <location>
        <begin position="397"/>
        <end position="449"/>
    </location>
</feature>
<dbReference type="InterPro" id="IPR027417">
    <property type="entry name" value="P-loop_NTPase"/>
</dbReference>
<gene>
    <name evidence="2" type="ORF">BN1205_096450</name>
</gene>
<feature type="region of interest" description="Disordered" evidence="1">
    <location>
        <begin position="511"/>
        <end position="615"/>
    </location>
</feature>
<dbReference type="Gene3D" id="3.40.50.300">
    <property type="entry name" value="P-loop containing nucleotide triphosphate hydrolases"/>
    <property type="match status" value="1"/>
</dbReference>
<feature type="region of interest" description="Disordered" evidence="1">
    <location>
        <begin position="1212"/>
        <end position="1241"/>
    </location>
</feature>
<feature type="region of interest" description="Disordered" evidence="1">
    <location>
        <begin position="703"/>
        <end position="800"/>
    </location>
</feature>
<name>A0A0F7V4U1_TOXGV</name>
<feature type="compositionally biased region" description="Low complexity" evidence="1">
    <location>
        <begin position="960"/>
        <end position="994"/>
    </location>
</feature>
<feature type="compositionally biased region" description="Basic and acidic residues" evidence="1">
    <location>
        <begin position="589"/>
        <end position="599"/>
    </location>
</feature>
<feature type="region of interest" description="Disordered" evidence="1">
    <location>
        <begin position="634"/>
        <end position="663"/>
    </location>
</feature>
<reference evidence="2" key="1">
    <citation type="journal article" date="2015" name="PLoS ONE">
        <title>Comprehensive Evaluation of Toxoplasma gondii VEG and Neospora caninum LIV Genomes with Tachyzoite Stage Transcriptome and Proteome Defines Novel Transcript Features.</title>
        <authorList>
            <person name="Ramaprasad A."/>
            <person name="Mourier T."/>
            <person name="Naeem R."/>
            <person name="Malas T.B."/>
            <person name="Moussa E."/>
            <person name="Panigrahi A."/>
            <person name="Vermont S.J."/>
            <person name="Otto T.D."/>
            <person name="Wastling J."/>
            <person name="Pain A."/>
        </authorList>
    </citation>
    <scope>NUCLEOTIDE SEQUENCE</scope>
    <source>
        <strain evidence="2">VEG</strain>
    </source>
</reference>
<accession>A0A0F7V4U1</accession>
<feature type="compositionally biased region" description="Low complexity" evidence="1">
    <location>
        <begin position="1097"/>
        <end position="1111"/>
    </location>
</feature>
<feature type="region of interest" description="Disordered" evidence="1">
    <location>
        <begin position="960"/>
        <end position="1006"/>
    </location>
</feature>
<feature type="compositionally biased region" description="Basic and acidic residues" evidence="1">
    <location>
        <begin position="544"/>
        <end position="569"/>
    </location>
</feature>
<feature type="compositionally biased region" description="Acidic residues" evidence="1">
    <location>
        <begin position="112"/>
        <end position="121"/>
    </location>
</feature>
<feature type="region of interest" description="Disordered" evidence="1">
    <location>
        <begin position="96"/>
        <end position="169"/>
    </location>
</feature>
<evidence type="ECO:0000313" key="2">
    <source>
        <dbReference type="EMBL" id="CEL77497.1"/>
    </source>
</evidence>
<feature type="compositionally biased region" description="Basic and acidic residues" evidence="1">
    <location>
        <begin position="722"/>
        <end position="745"/>
    </location>
</feature>
<feature type="compositionally biased region" description="Basic and acidic residues" evidence="1">
    <location>
        <begin position="131"/>
        <end position="141"/>
    </location>
</feature>
<evidence type="ECO:0000256" key="1">
    <source>
        <dbReference type="SAM" id="MobiDB-lite"/>
    </source>
</evidence>
<dbReference type="EMBL" id="LN714501">
    <property type="protein sequence ID" value="CEL77497.1"/>
    <property type="molecule type" value="Genomic_DNA"/>
</dbReference>
<feature type="compositionally biased region" description="Basic and acidic residues" evidence="1">
    <location>
        <begin position="1131"/>
        <end position="1141"/>
    </location>
</feature>
<feature type="compositionally biased region" description="Basic and acidic residues" evidence="1">
    <location>
        <begin position="1151"/>
        <end position="1161"/>
    </location>
</feature>